<dbReference type="EMBL" id="RCMK01000495">
    <property type="protein sequence ID" value="KAG2925602.1"/>
    <property type="molecule type" value="Genomic_DNA"/>
</dbReference>
<dbReference type="Proteomes" id="UP000688947">
    <property type="component" value="Unassembled WGS sequence"/>
</dbReference>
<evidence type="ECO:0000256" key="3">
    <source>
        <dbReference type="ARBA" id="ARBA00023186"/>
    </source>
</evidence>
<comment type="similarity">
    <text evidence="1">Belongs to the synembryn family.</text>
</comment>
<dbReference type="InterPro" id="IPR019318">
    <property type="entry name" value="Gua_nucleotide_exch_fac_Ric8"/>
</dbReference>
<dbReference type="EMBL" id="JAENGZ010000392">
    <property type="protein sequence ID" value="KAG6960327.1"/>
    <property type="molecule type" value="Genomic_DNA"/>
</dbReference>
<evidence type="ECO:0000313" key="10">
    <source>
        <dbReference type="EMBL" id="RAW37910.1"/>
    </source>
</evidence>
<reference evidence="9" key="3">
    <citation type="submission" date="2021-01" db="EMBL/GenBank/DDBJ databases">
        <title>Phytophthora aleatoria, a newly-described species from Pinus radiata is distinct from Phytophthora cactorum isolates based on comparative genomics.</title>
        <authorList>
            <person name="Mcdougal R."/>
            <person name="Panda P."/>
            <person name="Williams N."/>
            <person name="Studholme D.J."/>
        </authorList>
    </citation>
    <scope>NUCLEOTIDE SEQUENCE</scope>
    <source>
        <strain evidence="9">NZFS 3830</strain>
    </source>
</reference>
<dbReference type="Pfam" id="PF10165">
    <property type="entry name" value="Ric8"/>
    <property type="match status" value="1"/>
</dbReference>
<protein>
    <submittedName>
        <fullName evidence="10">Uncharacterized protein</fullName>
    </submittedName>
</protein>
<evidence type="ECO:0000313" key="6">
    <source>
        <dbReference type="EMBL" id="KAG2925602.1"/>
    </source>
</evidence>
<evidence type="ECO:0000256" key="2">
    <source>
        <dbReference type="ARBA" id="ARBA00022658"/>
    </source>
</evidence>
<dbReference type="EMBL" id="RCMG01000253">
    <property type="protein sequence ID" value="KAG2858427.1"/>
    <property type="molecule type" value="Genomic_DNA"/>
</dbReference>
<dbReference type="GO" id="GO:0005085">
    <property type="term" value="F:guanyl-nucleotide exchange factor activity"/>
    <property type="evidence" value="ECO:0007669"/>
    <property type="project" value="UniProtKB-KW"/>
</dbReference>
<name>A0A329SMI4_9STRA</name>
<dbReference type="PANTHER" id="PTHR12425">
    <property type="entry name" value="SYNEMBRYN"/>
    <property type="match status" value="1"/>
</dbReference>
<reference evidence="4" key="2">
    <citation type="submission" date="2018-10" db="EMBL/GenBank/DDBJ databases">
        <title>Effector identification in a new, highly contiguous assembly of the strawberry crown rot pathogen Phytophthora cactorum.</title>
        <authorList>
            <person name="Armitage A.D."/>
            <person name="Nellist C.F."/>
            <person name="Bates H."/>
            <person name="Vickerstaff R.J."/>
            <person name="Harrison R.J."/>
        </authorList>
    </citation>
    <scope>NUCLEOTIDE SEQUENCE</scope>
    <source>
        <strain evidence="4">15-7</strain>
        <strain evidence="5">4032</strain>
        <strain evidence="6">4040</strain>
        <strain evidence="7">P415</strain>
        <strain evidence="8">P421</strain>
    </source>
</reference>
<evidence type="ECO:0000313" key="7">
    <source>
        <dbReference type="EMBL" id="KAG2983069.1"/>
    </source>
</evidence>
<evidence type="ECO:0000313" key="4">
    <source>
        <dbReference type="EMBL" id="KAG2858427.1"/>
    </source>
</evidence>
<dbReference type="Proteomes" id="UP000697107">
    <property type="component" value="Unassembled WGS sequence"/>
</dbReference>
<evidence type="ECO:0000313" key="5">
    <source>
        <dbReference type="EMBL" id="KAG2923731.1"/>
    </source>
</evidence>
<gene>
    <name evidence="9" type="ORF">JG687_00008281</name>
    <name evidence="10" type="ORF">PC110_g5848</name>
    <name evidence="4" type="ORF">PC113_g9828</name>
    <name evidence="5" type="ORF">PC115_g8849</name>
    <name evidence="6" type="ORF">PC117_g15159</name>
    <name evidence="7" type="ORF">PC118_g9632</name>
    <name evidence="8" type="ORF">PC129_g5475</name>
</gene>
<dbReference type="Proteomes" id="UP000736787">
    <property type="component" value="Unassembled WGS sequence"/>
</dbReference>
<dbReference type="PANTHER" id="PTHR12425:SF5">
    <property type="entry name" value="SYNEMBRYN"/>
    <property type="match status" value="1"/>
</dbReference>
<dbReference type="EMBL" id="RCMI01000235">
    <property type="protein sequence ID" value="KAG2923731.1"/>
    <property type="molecule type" value="Genomic_DNA"/>
</dbReference>
<evidence type="ECO:0000256" key="1">
    <source>
        <dbReference type="ARBA" id="ARBA00009049"/>
    </source>
</evidence>
<reference evidence="10 11" key="1">
    <citation type="submission" date="2018-01" db="EMBL/GenBank/DDBJ databases">
        <title>Draft genome of the strawberry crown rot pathogen Phytophthora cactorum.</title>
        <authorList>
            <person name="Armitage A.D."/>
            <person name="Lysoe E."/>
            <person name="Nellist C.F."/>
            <person name="Harrison R.J."/>
            <person name="Brurberg M.B."/>
        </authorList>
    </citation>
    <scope>NUCLEOTIDE SEQUENCE [LARGE SCALE GENOMIC DNA]</scope>
    <source>
        <strain evidence="10 11">10300</strain>
    </source>
</reference>
<dbReference type="Proteomes" id="UP000251314">
    <property type="component" value="Unassembled WGS sequence"/>
</dbReference>
<dbReference type="Proteomes" id="UP000760860">
    <property type="component" value="Unassembled WGS sequence"/>
</dbReference>
<evidence type="ECO:0000313" key="11">
    <source>
        <dbReference type="Proteomes" id="UP000251314"/>
    </source>
</evidence>
<proteinExistence type="inferred from homology"/>
<keyword evidence="11" id="KW-1185">Reference proteome</keyword>
<keyword evidence="2" id="KW-0344">Guanine-nucleotide releasing factor</keyword>
<evidence type="ECO:0000313" key="8">
    <source>
        <dbReference type="EMBL" id="KAG3223869.1"/>
    </source>
</evidence>
<keyword evidence="3" id="KW-0143">Chaperone</keyword>
<dbReference type="Proteomes" id="UP000774804">
    <property type="component" value="Unassembled WGS sequence"/>
</dbReference>
<dbReference type="VEuPathDB" id="FungiDB:PC110_g5848"/>
<organism evidence="10 11">
    <name type="scientific">Phytophthora cactorum</name>
    <dbReference type="NCBI Taxonomy" id="29920"/>
    <lineage>
        <taxon>Eukaryota</taxon>
        <taxon>Sar</taxon>
        <taxon>Stramenopiles</taxon>
        <taxon>Oomycota</taxon>
        <taxon>Peronosporomycetes</taxon>
        <taxon>Peronosporales</taxon>
        <taxon>Peronosporaceae</taxon>
        <taxon>Phytophthora</taxon>
    </lineage>
</organism>
<dbReference type="GO" id="GO:0001965">
    <property type="term" value="F:G-protein alpha-subunit binding"/>
    <property type="evidence" value="ECO:0007669"/>
    <property type="project" value="TreeGrafter"/>
</dbReference>
<evidence type="ECO:0000313" key="9">
    <source>
        <dbReference type="EMBL" id="KAG6960327.1"/>
    </source>
</evidence>
<dbReference type="STRING" id="29920.A0A329SMI4"/>
<accession>A0A329SMI4</accession>
<dbReference type="GO" id="GO:0005737">
    <property type="term" value="C:cytoplasm"/>
    <property type="evidence" value="ECO:0007669"/>
    <property type="project" value="TreeGrafter"/>
</dbReference>
<dbReference type="EMBL" id="MJFZ01000101">
    <property type="protein sequence ID" value="RAW37910.1"/>
    <property type="molecule type" value="Genomic_DNA"/>
</dbReference>
<sequence>MTSWIEEFARAVESGAALLDSVQAREEAVDKILAVLTKVESPTAKKDEAIYRLLGACRVFMRDRRGIDKLLSAESLDCFLQLAENQLWSSPLREEALKCMINSVYSRPEFVSETLVAKGFVTRFLSLAKLEDTVSLHCSLEAWQLIYTTLFYGFKHGNQAEIVVGSRATFLLDLVKLITVLVNEMQWTAKQEKLQPDVFCTVDRLGRLLLEILQLKHPDVSPLNGSLVDLKNKVMEVFMLLPGSLLVALIQQQHQENADLKEEPMLLPVLDHLHAMLLVVRIEKTRPLKDLLSTLIVCHNLAKTGDRDILACFKKNILPTDAATSSFDRPKALFFKHLKFFLTCLDTDVRRYTSELLFLLCDENAKEYTHHTGVGNAIGLLRTKGLA</sequence>
<dbReference type="EMBL" id="RCMV01000131">
    <property type="protein sequence ID" value="KAG3223869.1"/>
    <property type="molecule type" value="Genomic_DNA"/>
</dbReference>
<dbReference type="AlphaFoldDB" id="A0A329SMI4"/>
<dbReference type="EMBL" id="RCML01000266">
    <property type="protein sequence ID" value="KAG2983069.1"/>
    <property type="molecule type" value="Genomic_DNA"/>
</dbReference>
<dbReference type="GO" id="GO:0007186">
    <property type="term" value="P:G protein-coupled receptor signaling pathway"/>
    <property type="evidence" value="ECO:0007669"/>
    <property type="project" value="TreeGrafter"/>
</dbReference>
<dbReference type="OrthoDB" id="5585685at2759"/>
<dbReference type="Proteomes" id="UP000735874">
    <property type="component" value="Unassembled WGS sequence"/>
</dbReference>
<comment type="caution">
    <text evidence="10">The sequence shown here is derived from an EMBL/GenBank/DDBJ whole genome shotgun (WGS) entry which is preliminary data.</text>
</comment>